<accession>A0A1H7QSU4</accession>
<organism evidence="2 3">
    <name type="scientific">Chitinophaga rupis</name>
    <dbReference type="NCBI Taxonomy" id="573321"/>
    <lineage>
        <taxon>Bacteria</taxon>
        <taxon>Pseudomonadati</taxon>
        <taxon>Bacteroidota</taxon>
        <taxon>Chitinophagia</taxon>
        <taxon>Chitinophagales</taxon>
        <taxon>Chitinophagaceae</taxon>
        <taxon>Chitinophaga</taxon>
    </lineage>
</organism>
<dbReference type="Pfam" id="PF08241">
    <property type="entry name" value="Methyltransf_11"/>
    <property type="match status" value="1"/>
</dbReference>
<dbReference type="InterPro" id="IPR029063">
    <property type="entry name" value="SAM-dependent_MTases_sf"/>
</dbReference>
<dbReference type="STRING" id="573321.SAMN04488505_102435"/>
<dbReference type="OrthoDB" id="3896938at2"/>
<protein>
    <submittedName>
        <fullName evidence="2">Methyltransferase domain-containing protein</fullName>
    </submittedName>
</protein>
<dbReference type="SUPFAM" id="SSF53335">
    <property type="entry name" value="S-adenosyl-L-methionine-dependent methyltransferases"/>
    <property type="match status" value="1"/>
</dbReference>
<dbReference type="CDD" id="cd02440">
    <property type="entry name" value="AdoMet_MTases"/>
    <property type="match status" value="1"/>
</dbReference>
<keyword evidence="2" id="KW-0489">Methyltransferase</keyword>
<feature type="domain" description="Methyltransferase type 11" evidence="1">
    <location>
        <begin position="88"/>
        <end position="139"/>
    </location>
</feature>
<keyword evidence="2" id="KW-0808">Transferase</keyword>
<keyword evidence="3" id="KW-1185">Reference proteome</keyword>
<dbReference type="RefSeq" id="WP_089909704.1">
    <property type="nucleotide sequence ID" value="NZ_FOBB01000002.1"/>
</dbReference>
<dbReference type="Gene3D" id="3.40.50.150">
    <property type="entry name" value="Vaccinia Virus protein VP39"/>
    <property type="match status" value="1"/>
</dbReference>
<gene>
    <name evidence="2" type="ORF">SAMN04488505_102435</name>
</gene>
<dbReference type="Proteomes" id="UP000198984">
    <property type="component" value="Unassembled WGS sequence"/>
</dbReference>
<name>A0A1H7QSU4_9BACT</name>
<evidence type="ECO:0000313" key="3">
    <source>
        <dbReference type="Proteomes" id="UP000198984"/>
    </source>
</evidence>
<reference evidence="2 3" key="1">
    <citation type="submission" date="2016-10" db="EMBL/GenBank/DDBJ databases">
        <authorList>
            <person name="de Groot N.N."/>
        </authorList>
    </citation>
    <scope>NUCLEOTIDE SEQUENCE [LARGE SCALE GENOMIC DNA]</scope>
    <source>
        <strain evidence="2 3">DSM 21039</strain>
    </source>
</reference>
<sequence length="247" mass="28542">MQLKDAITTWVSYIKRPAKRKLINYSAQLRGKKGIEIGGPSALFAVKGYFPVYLFAAQIDGANFSTNTIWEGQIQEGNNFHYYNKTGYQFIREATDLQGIADNSYDFVLSCHCLEHVANPLKALYEWKRVLKPGGQLVLVLPDKRHTFDINRPYTTLEHLQQDYKNNVGEDDTTHFDEIIRLHVMDEKEGTREELASQIQQNIRYRRAHHHVFSLELMKQMLEVCGFTTLHQQDGAPFHLITVAQKN</sequence>
<evidence type="ECO:0000313" key="2">
    <source>
        <dbReference type="EMBL" id="SEL51013.1"/>
    </source>
</evidence>
<proteinExistence type="predicted"/>
<dbReference type="GO" id="GO:0008757">
    <property type="term" value="F:S-adenosylmethionine-dependent methyltransferase activity"/>
    <property type="evidence" value="ECO:0007669"/>
    <property type="project" value="InterPro"/>
</dbReference>
<dbReference type="GO" id="GO:0032259">
    <property type="term" value="P:methylation"/>
    <property type="evidence" value="ECO:0007669"/>
    <property type="project" value="UniProtKB-KW"/>
</dbReference>
<evidence type="ECO:0000259" key="1">
    <source>
        <dbReference type="Pfam" id="PF08241"/>
    </source>
</evidence>
<dbReference type="AlphaFoldDB" id="A0A1H7QSU4"/>
<dbReference type="InterPro" id="IPR013216">
    <property type="entry name" value="Methyltransf_11"/>
</dbReference>
<dbReference type="EMBL" id="FOBB01000002">
    <property type="protein sequence ID" value="SEL51013.1"/>
    <property type="molecule type" value="Genomic_DNA"/>
</dbReference>